<feature type="compositionally biased region" description="Acidic residues" evidence="5">
    <location>
        <begin position="122"/>
        <end position="132"/>
    </location>
</feature>
<dbReference type="InterPro" id="IPR012677">
    <property type="entry name" value="Nucleotide-bd_a/b_plait_sf"/>
</dbReference>
<name>A0A6A5ZNQ1_9PLEO</name>
<evidence type="ECO:0000256" key="5">
    <source>
        <dbReference type="SAM" id="MobiDB-lite"/>
    </source>
</evidence>
<accession>A0A6A5ZNQ1</accession>
<dbReference type="PANTHER" id="PTHR12059">
    <property type="entry name" value="RIBOSOMAL PROTEIN L23-RELATED"/>
    <property type="match status" value="1"/>
</dbReference>
<evidence type="ECO:0000313" key="6">
    <source>
        <dbReference type="EMBL" id="KAF2120624.1"/>
    </source>
</evidence>
<feature type="compositionally biased region" description="Basic and acidic residues" evidence="5">
    <location>
        <begin position="151"/>
        <end position="205"/>
    </location>
</feature>
<comment type="similarity">
    <text evidence="1">Belongs to the universal ribosomal protein uL23 family.</text>
</comment>
<proteinExistence type="inferred from homology"/>
<dbReference type="AlphaFoldDB" id="A0A6A5ZNQ1"/>
<keyword evidence="7" id="KW-1185">Reference proteome</keyword>
<evidence type="ECO:0000313" key="7">
    <source>
        <dbReference type="Proteomes" id="UP000799770"/>
    </source>
</evidence>
<dbReference type="GO" id="GO:0032543">
    <property type="term" value="P:mitochondrial translation"/>
    <property type="evidence" value="ECO:0007669"/>
    <property type="project" value="TreeGrafter"/>
</dbReference>
<keyword evidence="2" id="KW-0689">Ribosomal protein</keyword>
<keyword evidence="3" id="KW-0687">Ribonucleoprotein</keyword>
<dbReference type="InterPro" id="IPR012678">
    <property type="entry name" value="Ribosomal_uL23/eL15/eS24_sf"/>
</dbReference>
<evidence type="ECO:0000256" key="2">
    <source>
        <dbReference type="ARBA" id="ARBA00022980"/>
    </source>
</evidence>
<feature type="region of interest" description="Disordered" evidence="5">
    <location>
        <begin position="118"/>
        <end position="205"/>
    </location>
</feature>
<dbReference type="Proteomes" id="UP000799770">
    <property type="component" value="Unassembled WGS sequence"/>
</dbReference>
<evidence type="ECO:0000256" key="3">
    <source>
        <dbReference type="ARBA" id="ARBA00023274"/>
    </source>
</evidence>
<dbReference type="InterPro" id="IPR013025">
    <property type="entry name" value="Ribosomal_uL23-like"/>
</dbReference>
<dbReference type="OrthoDB" id="275582at2759"/>
<organism evidence="6 7">
    <name type="scientific">Lophiotrema nucula</name>
    <dbReference type="NCBI Taxonomy" id="690887"/>
    <lineage>
        <taxon>Eukaryota</taxon>
        <taxon>Fungi</taxon>
        <taxon>Dikarya</taxon>
        <taxon>Ascomycota</taxon>
        <taxon>Pezizomycotina</taxon>
        <taxon>Dothideomycetes</taxon>
        <taxon>Pleosporomycetidae</taxon>
        <taxon>Pleosporales</taxon>
        <taxon>Lophiotremataceae</taxon>
        <taxon>Lophiotrema</taxon>
    </lineage>
</organism>
<dbReference type="GO" id="GO:0003735">
    <property type="term" value="F:structural constituent of ribosome"/>
    <property type="evidence" value="ECO:0007669"/>
    <property type="project" value="InterPro"/>
</dbReference>
<feature type="compositionally biased region" description="Basic and acidic residues" evidence="5">
    <location>
        <begin position="133"/>
        <end position="143"/>
    </location>
</feature>
<sequence>MPRYISPARLKYNAALEVLKRERVVDFGRKQVYLPKFTIALLRTPWLSPYHAQFRVPLQIAKPDLRDYLFHLYNIRAFNIRSYIKQAPVRDHQSAPRQMFREESTKYMTIEMEEPFVWPEEPTQEELDEEWGQSERKRQDEAAGRSVAGGGEKEEKLRKAEALRKQAETVLLERRQRTKKEKPGIKKEEEKLDSTEERERKEALEKMKELRKTEKLLRFPSIDDKRYKIKL</sequence>
<dbReference type="EMBL" id="ML977313">
    <property type="protein sequence ID" value="KAF2120624.1"/>
    <property type="molecule type" value="Genomic_DNA"/>
</dbReference>
<dbReference type="SUPFAM" id="SSF54189">
    <property type="entry name" value="Ribosomal proteins S24e, L23 and L15e"/>
    <property type="match status" value="1"/>
</dbReference>
<dbReference type="PANTHER" id="PTHR12059:SF5">
    <property type="entry name" value="LARGE RIBOSOMAL SUBUNIT PROTEIN UL23M"/>
    <property type="match status" value="1"/>
</dbReference>
<reference evidence="6" key="1">
    <citation type="journal article" date="2020" name="Stud. Mycol.">
        <title>101 Dothideomycetes genomes: a test case for predicting lifestyles and emergence of pathogens.</title>
        <authorList>
            <person name="Haridas S."/>
            <person name="Albert R."/>
            <person name="Binder M."/>
            <person name="Bloem J."/>
            <person name="Labutti K."/>
            <person name="Salamov A."/>
            <person name="Andreopoulos B."/>
            <person name="Baker S."/>
            <person name="Barry K."/>
            <person name="Bills G."/>
            <person name="Bluhm B."/>
            <person name="Cannon C."/>
            <person name="Castanera R."/>
            <person name="Culley D."/>
            <person name="Daum C."/>
            <person name="Ezra D."/>
            <person name="Gonzalez J."/>
            <person name="Henrissat B."/>
            <person name="Kuo A."/>
            <person name="Liang C."/>
            <person name="Lipzen A."/>
            <person name="Lutzoni F."/>
            <person name="Magnuson J."/>
            <person name="Mondo S."/>
            <person name="Nolan M."/>
            <person name="Ohm R."/>
            <person name="Pangilinan J."/>
            <person name="Park H.-J."/>
            <person name="Ramirez L."/>
            <person name="Alfaro M."/>
            <person name="Sun H."/>
            <person name="Tritt A."/>
            <person name="Yoshinaga Y."/>
            <person name="Zwiers L.-H."/>
            <person name="Turgeon B."/>
            <person name="Goodwin S."/>
            <person name="Spatafora J."/>
            <person name="Crous P."/>
            <person name="Grigoriev I."/>
        </authorList>
    </citation>
    <scope>NUCLEOTIDE SEQUENCE</scope>
    <source>
        <strain evidence="6">CBS 627.86</strain>
    </source>
</reference>
<dbReference type="Gene3D" id="3.30.70.330">
    <property type="match status" value="1"/>
</dbReference>
<dbReference type="GO" id="GO:0005762">
    <property type="term" value="C:mitochondrial large ribosomal subunit"/>
    <property type="evidence" value="ECO:0007669"/>
    <property type="project" value="TreeGrafter"/>
</dbReference>
<evidence type="ECO:0000256" key="1">
    <source>
        <dbReference type="ARBA" id="ARBA00006700"/>
    </source>
</evidence>
<evidence type="ECO:0000256" key="4">
    <source>
        <dbReference type="ARBA" id="ARBA00039977"/>
    </source>
</evidence>
<gene>
    <name evidence="6" type="ORF">BDV96DRAFT_641288</name>
</gene>
<protein>
    <recommendedName>
        <fullName evidence="4">Large ribosomal subunit protein uL23m</fullName>
    </recommendedName>
</protein>